<evidence type="ECO:0000313" key="2">
    <source>
        <dbReference type="EMBL" id="AKB13106.1"/>
    </source>
</evidence>
<proteinExistence type="predicted"/>
<accession>A0A0E3KPP0</accession>
<dbReference type="InterPro" id="IPR036365">
    <property type="entry name" value="PGBD-like_sf"/>
</dbReference>
<dbReference type="InterPro" id="IPR013693">
    <property type="entry name" value="SpoIID/LytB_N"/>
</dbReference>
<evidence type="ECO:0000313" key="3">
    <source>
        <dbReference type="Proteomes" id="UP000066529"/>
    </source>
</evidence>
<dbReference type="AlphaFoldDB" id="A0A0E3KPP0"/>
<dbReference type="RefSeq" id="WP_052721850.1">
    <property type="nucleotide sequence ID" value="NZ_CP009501.1"/>
</dbReference>
<evidence type="ECO:0000259" key="1">
    <source>
        <dbReference type="Pfam" id="PF08486"/>
    </source>
</evidence>
<dbReference type="Gene3D" id="1.10.101.10">
    <property type="entry name" value="PGBD-like superfamily/PGBD"/>
    <property type="match status" value="1"/>
</dbReference>
<dbReference type="KEGG" id="mthr:MSTHT_1348"/>
<reference evidence="2 3" key="1">
    <citation type="submission" date="2014-07" db="EMBL/GenBank/DDBJ databases">
        <title>Methanogenic archaea and the global carbon cycle.</title>
        <authorList>
            <person name="Henriksen J.R."/>
            <person name="Luke J."/>
            <person name="Reinhart S."/>
            <person name="Benedict M.N."/>
            <person name="Youngblut N.D."/>
            <person name="Metcalf M.E."/>
            <person name="Whitaker R.J."/>
            <person name="Metcalf W.W."/>
        </authorList>
    </citation>
    <scope>NUCLEOTIDE SEQUENCE [LARGE SCALE GENOMIC DNA]</scope>
    <source>
        <strain evidence="3">ATCC 43570 / DSM 1825 / OCM 12 / VKM B-1830 / TM-1</strain>
    </source>
</reference>
<dbReference type="Proteomes" id="UP000066529">
    <property type="component" value="Chromosome"/>
</dbReference>
<sequence length="342" mass="37978">MFHRKLLAFLLLVFFVISLTAPAASGIAGKKTVTPTEDTIRVYRTATGQIEVLDIETEYLPYVVAAENGEAPFESMKAQAVVSRTFAYYKKNHPSGSNFDLYDDERDQVYNPNKVLNKNHKKAVSETNGFILKYDGDTICSFYVKGTGNTAKYVTYNEGKSGDSIYQTSLGWRTDPPSKNPYNRGCMGQVQANKLANKGYDWISIFKYFYGEDIILTKIDLTKSNYKSQSKNTKLPNKASEDEVVSLSVLRKAAANDPARPQGEITPDADDDVKIVEEALAKEGLLSSKYAYDGSYGTATIKAYKKWQESIGSAPRYCDGIPGKKDLTKLGKKYGFTVDTSN</sequence>
<feature type="domain" description="Sporulation stage II protein D amidase enhancer LytB N-terminal" evidence="1">
    <location>
        <begin position="44"/>
        <end position="134"/>
    </location>
</feature>
<gene>
    <name evidence="2" type="ORF">MSTHT_1348</name>
</gene>
<protein>
    <submittedName>
        <fullName evidence="2">Phage protein</fullName>
    </submittedName>
</protein>
<dbReference type="HOGENOM" id="CLU_810416_0_0_2"/>
<dbReference type="OrthoDB" id="137968at2157"/>
<dbReference type="PATRIC" id="fig|523844.20.peg.1698"/>
<name>A0A0E3KPP0_METTT</name>
<dbReference type="GeneID" id="41603307"/>
<dbReference type="InterPro" id="IPR036366">
    <property type="entry name" value="PGBDSf"/>
</dbReference>
<dbReference type="Pfam" id="PF08486">
    <property type="entry name" value="SpoIID"/>
    <property type="match status" value="1"/>
</dbReference>
<organism evidence="2 3">
    <name type="scientific">Methanosarcina thermophila (strain ATCC 43570 / DSM 1825 / OCM 12 / VKM B-1830 / TM-1)</name>
    <dbReference type="NCBI Taxonomy" id="523844"/>
    <lineage>
        <taxon>Archaea</taxon>
        <taxon>Methanobacteriati</taxon>
        <taxon>Methanobacteriota</taxon>
        <taxon>Stenosarchaea group</taxon>
        <taxon>Methanomicrobia</taxon>
        <taxon>Methanosarcinales</taxon>
        <taxon>Methanosarcinaceae</taxon>
        <taxon>Methanosarcina</taxon>
    </lineage>
</organism>
<dbReference type="SUPFAM" id="SSF47090">
    <property type="entry name" value="PGBD-like"/>
    <property type="match status" value="1"/>
</dbReference>
<dbReference type="EMBL" id="CP009501">
    <property type="protein sequence ID" value="AKB13106.1"/>
    <property type="molecule type" value="Genomic_DNA"/>
</dbReference>